<dbReference type="EMBL" id="JAUUUU010000006">
    <property type="protein sequence ID" value="MDP1521274.1"/>
    <property type="molecule type" value="Genomic_DNA"/>
</dbReference>
<evidence type="ECO:0000313" key="8">
    <source>
        <dbReference type="EMBL" id="MDP1521274.1"/>
    </source>
</evidence>
<dbReference type="RefSeq" id="WP_305170938.1">
    <property type="nucleotide sequence ID" value="NZ_JAUUUU010000006.1"/>
</dbReference>
<gene>
    <name evidence="8" type="ORF">Q8A57_09860</name>
</gene>
<evidence type="ECO:0000256" key="2">
    <source>
        <dbReference type="ARBA" id="ARBA00008150"/>
    </source>
</evidence>
<dbReference type="InterPro" id="IPR005588">
    <property type="entry name" value="MucB_RseB"/>
</dbReference>
<dbReference type="GO" id="GO:0030288">
    <property type="term" value="C:outer membrane-bounded periplasmic space"/>
    <property type="evidence" value="ECO:0007669"/>
    <property type="project" value="TreeGrafter"/>
</dbReference>
<feature type="domain" description="MucB/RseB C-terminal" evidence="7">
    <location>
        <begin position="221"/>
        <end position="315"/>
    </location>
</feature>
<feature type="signal peptide" evidence="5">
    <location>
        <begin position="1"/>
        <end position="22"/>
    </location>
</feature>
<evidence type="ECO:0000256" key="1">
    <source>
        <dbReference type="ARBA" id="ARBA00004418"/>
    </source>
</evidence>
<evidence type="ECO:0000256" key="3">
    <source>
        <dbReference type="ARBA" id="ARBA00022729"/>
    </source>
</evidence>
<keyword evidence="4" id="KW-0574">Periplasm</keyword>
<dbReference type="Pfam" id="PF03888">
    <property type="entry name" value="MucB_RseB"/>
    <property type="match status" value="1"/>
</dbReference>
<reference evidence="8" key="2">
    <citation type="submission" date="2023-08" db="EMBL/GenBank/DDBJ databases">
        <authorList>
            <person name="Luo J."/>
        </authorList>
    </citation>
    <scope>NUCLEOTIDE SEQUENCE</scope>
    <source>
        <strain evidence="8">DSM 25064</strain>
    </source>
</reference>
<dbReference type="Proteomes" id="UP001178354">
    <property type="component" value="Unassembled WGS sequence"/>
</dbReference>
<dbReference type="InterPro" id="IPR038484">
    <property type="entry name" value="MucB/RseB_C_sf"/>
</dbReference>
<evidence type="ECO:0000256" key="4">
    <source>
        <dbReference type="ARBA" id="ARBA00022764"/>
    </source>
</evidence>
<dbReference type="Gene3D" id="3.30.200.100">
    <property type="entry name" value="MucB/RseB, C-terminal domain"/>
    <property type="match status" value="1"/>
</dbReference>
<organism evidence="8 9">
    <name type="scientific">Porticoccus litoralis</name>
    <dbReference type="NCBI Taxonomy" id="434086"/>
    <lineage>
        <taxon>Bacteria</taxon>
        <taxon>Pseudomonadati</taxon>
        <taxon>Pseudomonadota</taxon>
        <taxon>Gammaproteobacteria</taxon>
        <taxon>Cellvibrionales</taxon>
        <taxon>Porticoccaceae</taxon>
        <taxon>Porticoccus</taxon>
    </lineage>
</organism>
<dbReference type="InterPro" id="IPR033434">
    <property type="entry name" value="MucB/RseB_N"/>
</dbReference>
<evidence type="ECO:0000313" key="9">
    <source>
        <dbReference type="Proteomes" id="UP001178354"/>
    </source>
</evidence>
<feature type="chain" id="PRO_5043723381" evidence="5">
    <location>
        <begin position="23"/>
        <end position="322"/>
    </location>
</feature>
<dbReference type="PANTHER" id="PTHR38782">
    <property type="match status" value="1"/>
</dbReference>
<feature type="domain" description="MucB/RseB N-terminal" evidence="6">
    <location>
        <begin position="30"/>
        <end position="194"/>
    </location>
</feature>
<dbReference type="GO" id="GO:0045152">
    <property type="term" value="F:antisigma factor binding"/>
    <property type="evidence" value="ECO:0007669"/>
    <property type="project" value="TreeGrafter"/>
</dbReference>
<protein>
    <submittedName>
        <fullName evidence="8">MucB/RseB C-terminal domain-containing protein</fullName>
    </submittedName>
</protein>
<comment type="similarity">
    <text evidence="2">Belongs to the RseB family.</text>
</comment>
<evidence type="ECO:0000259" key="6">
    <source>
        <dbReference type="Pfam" id="PF03888"/>
    </source>
</evidence>
<dbReference type="PIRSF" id="PIRSF005427">
    <property type="entry name" value="RseB"/>
    <property type="match status" value="1"/>
</dbReference>
<dbReference type="AlphaFoldDB" id="A0AAW8B6T5"/>
<proteinExistence type="inferred from homology"/>
<reference evidence="8" key="1">
    <citation type="journal article" date="2010" name="Int. J. Syst. Evol. Microbiol.">
        <title>Porticoccus litoralis gen. nov., sp. nov., a gammaproteobacterium isolated from the Yellow Sea.</title>
        <authorList>
            <person name="Oh H.M."/>
            <person name="Kim H."/>
            <person name="Kim K.M."/>
            <person name="Min G.S."/>
            <person name="Cho J.C."/>
        </authorList>
    </citation>
    <scope>NUCLEOTIDE SEQUENCE</scope>
    <source>
        <strain evidence="8">DSM 25064</strain>
    </source>
</reference>
<name>A0AAW8B6T5_9GAMM</name>
<dbReference type="GO" id="GO:0032885">
    <property type="term" value="P:regulation of polysaccharide biosynthetic process"/>
    <property type="evidence" value="ECO:0007669"/>
    <property type="project" value="TreeGrafter"/>
</dbReference>
<keyword evidence="9" id="KW-1185">Reference proteome</keyword>
<comment type="subcellular location">
    <subcellularLocation>
        <location evidence="1">Periplasm</location>
    </subcellularLocation>
</comment>
<accession>A0AAW8B6T5</accession>
<evidence type="ECO:0000259" key="7">
    <source>
        <dbReference type="Pfam" id="PF17188"/>
    </source>
</evidence>
<dbReference type="InterPro" id="IPR033436">
    <property type="entry name" value="MucB/RseB_C"/>
</dbReference>
<dbReference type="PANTHER" id="PTHR38782:SF1">
    <property type="entry name" value="SIGMA-E FACTOR REGULATORY PROTEIN RSEB"/>
    <property type="match status" value="1"/>
</dbReference>
<dbReference type="CDD" id="cd16327">
    <property type="entry name" value="RseB"/>
    <property type="match status" value="1"/>
</dbReference>
<dbReference type="Pfam" id="PF17188">
    <property type="entry name" value="MucB_RseB_C"/>
    <property type="match status" value="1"/>
</dbReference>
<dbReference type="Gene3D" id="2.50.20.10">
    <property type="entry name" value="Lipoprotein localisation LolA/LolB/LppX"/>
    <property type="match status" value="1"/>
</dbReference>
<keyword evidence="3 5" id="KW-0732">Signal</keyword>
<evidence type="ECO:0000256" key="5">
    <source>
        <dbReference type="SAM" id="SignalP"/>
    </source>
</evidence>
<comment type="caution">
    <text evidence="8">The sequence shown here is derived from an EMBL/GenBank/DDBJ whole genome shotgun (WGS) entry which is preliminary data.</text>
</comment>
<sequence length="322" mass="35532">MRLPRCFVVILASVLLQTHVYAIEPETSGGELLQRMAEANRQLDYTGIFTYEHGGTLKTVKVFHAIQDDREVERLVLLSGPKQEILHRGNDVNCEHMGNAILRGNAASLATIPEQTLNNYFSVQIKSDDRVAGRDVAVLHVVPKDEHRYGYVLGIDKETGLLLQSLLVGNKNRVLERFQYVDINIGNTVNAEDLLASSDSMHVVSPGKSNCLNRGGMPDRQSGAWRAGWLPPGYTMAGLELTQDNTRETLIYTDGLSVFSLFIDSEMPANLPQMQAQRGATVAYLSRVTVDGRHYTICVVGEIPVETAKLVAQSVSPRQSTP</sequence>